<keyword evidence="7" id="KW-1185">Reference proteome</keyword>
<keyword evidence="5" id="KW-0472">Membrane</keyword>
<keyword evidence="2" id="KW-0812">Transmembrane</keyword>
<dbReference type="InterPro" id="IPR035986">
    <property type="entry name" value="PKD_dom_sf"/>
</dbReference>
<evidence type="ECO:0000313" key="6">
    <source>
        <dbReference type="EMBL" id="GFY49070.1"/>
    </source>
</evidence>
<evidence type="ECO:0000256" key="3">
    <source>
        <dbReference type="ARBA" id="ARBA00022737"/>
    </source>
</evidence>
<name>A0A8X6X8T8_9ARAC</name>
<evidence type="ECO:0000256" key="4">
    <source>
        <dbReference type="ARBA" id="ARBA00022989"/>
    </source>
</evidence>
<protein>
    <recommendedName>
        <fullName evidence="8">PKD domain-containing protein</fullName>
    </recommendedName>
</protein>
<dbReference type="OrthoDB" id="6433613at2759"/>
<keyword evidence="4" id="KW-1133">Transmembrane helix</keyword>
<keyword evidence="3" id="KW-0677">Repeat</keyword>
<feature type="non-terminal residue" evidence="6">
    <location>
        <position position="1"/>
    </location>
</feature>
<sequence>MDPACQAGVYKVKANMISEPDGTEDVKEAIVVVSTALSGLSLFEPQNCTYLDESVALEASVDEGFNVTLTWITSKYGERNYAFDEAPLMMIENYTCSEEGNFTITLNATDGIVSEEANAQMCCINHVSRNWILESNSPQITPPGKITVTLFYAGNSTYFPVNTLGDVDFGDGETKSDISIESEAFNMTENHTYKQGGIYNTTVNLHNNFETEMFSINVLLLDKLEELTVSTQYAENEDKDSKDLHGPDKTDVPLNAIVSFSCNITGTVDNYTMEIGEESLNQDESNNIFKYKFENVGEYYATFKASNFLEDSNSVTLKIRVLSATAGLGLQASPTSIIPGEEVTFTIEFESTDPFTCISFDADEGEILETFGNEETCNFMVDEEMHFNQQTEKRRRRETEEATWIDDTSINIRYTYHDSSEFHPVAKAFNTIFETNATAEVTVAYPPSNIWIENNSTNIRRPMKYFREDTFRLETTAQVYDHPSRTYIMKWNVDKITSSNDFIETINISSIRSSNCSALRFPARFLDVGLYKIEYTIDIYDNGSLEDSPSCFTYLEIESGNLRPMMVKGGASYILRGYDQMVYLEVDKYSLDPDNPEDKEFQMEWSCRFVDAADVLQDDETYDEDISLSHHVVTPHHTEKIMKDEECFKESKSAKDLQAPQWIFNTATLRDFNTLYEIEVILSKDSRREHKRIYLDVIQNNPPGIIVMCEKSVACRVTEGGFLVNPSDWLAVRAECVTECGSGYLRYEWEIYGISGESESRELLDEWSTHVI</sequence>
<dbReference type="PANTHER" id="PTHR46730">
    <property type="entry name" value="POLYCYSTIN-1"/>
    <property type="match status" value="1"/>
</dbReference>
<dbReference type="GO" id="GO:0005886">
    <property type="term" value="C:plasma membrane"/>
    <property type="evidence" value="ECO:0007669"/>
    <property type="project" value="TreeGrafter"/>
</dbReference>
<dbReference type="AlphaFoldDB" id="A0A8X6X8T8"/>
<organism evidence="6 7">
    <name type="scientific">Trichonephila inaurata madagascariensis</name>
    <dbReference type="NCBI Taxonomy" id="2747483"/>
    <lineage>
        <taxon>Eukaryota</taxon>
        <taxon>Metazoa</taxon>
        <taxon>Ecdysozoa</taxon>
        <taxon>Arthropoda</taxon>
        <taxon>Chelicerata</taxon>
        <taxon>Arachnida</taxon>
        <taxon>Araneae</taxon>
        <taxon>Araneomorphae</taxon>
        <taxon>Entelegynae</taxon>
        <taxon>Araneoidea</taxon>
        <taxon>Nephilidae</taxon>
        <taxon>Trichonephila</taxon>
        <taxon>Trichonephila inaurata</taxon>
    </lineage>
</organism>
<dbReference type="GO" id="GO:0006816">
    <property type="term" value="P:calcium ion transport"/>
    <property type="evidence" value="ECO:0007669"/>
    <property type="project" value="TreeGrafter"/>
</dbReference>
<dbReference type="SUPFAM" id="SSF49299">
    <property type="entry name" value="PKD domain"/>
    <property type="match status" value="1"/>
</dbReference>
<dbReference type="Proteomes" id="UP000886998">
    <property type="component" value="Unassembled WGS sequence"/>
</dbReference>
<evidence type="ECO:0000256" key="1">
    <source>
        <dbReference type="ARBA" id="ARBA00004370"/>
    </source>
</evidence>
<evidence type="ECO:0000256" key="5">
    <source>
        <dbReference type="ARBA" id="ARBA00023136"/>
    </source>
</evidence>
<proteinExistence type="predicted"/>
<comment type="subcellular location">
    <subcellularLocation>
        <location evidence="1">Membrane</location>
    </subcellularLocation>
</comment>
<accession>A0A8X6X8T8</accession>
<dbReference type="PANTHER" id="PTHR46730:SF1">
    <property type="entry name" value="PLAT DOMAIN-CONTAINING PROTEIN"/>
    <property type="match status" value="1"/>
</dbReference>
<comment type="caution">
    <text evidence="6">The sequence shown here is derived from an EMBL/GenBank/DDBJ whole genome shotgun (WGS) entry which is preliminary data.</text>
</comment>
<gene>
    <name evidence="6" type="primary">AVEN_243272_1</name>
    <name evidence="6" type="ORF">TNIN_457201</name>
</gene>
<dbReference type="GO" id="GO:0005261">
    <property type="term" value="F:monoatomic cation channel activity"/>
    <property type="evidence" value="ECO:0007669"/>
    <property type="project" value="TreeGrafter"/>
</dbReference>
<evidence type="ECO:0000256" key="2">
    <source>
        <dbReference type="ARBA" id="ARBA00022692"/>
    </source>
</evidence>
<dbReference type="EMBL" id="BMAV01006816">
    <property type="protein sequence ID" value="GFY49070.1"/>
    <property type="molecule type" value="Genomic_DNA"/>
</dbReference>
<reference evidence="6" key="1">
    <citation type="submission" date="2020-08" db="EMBL/GenBank/DDBJ databases">
        <title>Multicomponent nature underlies the extraordinary mechanical properties of spider dragline silk.</title>
        <authorList>
            <person name="Kono N."/>
            <person name="Nakamura H."/>
            <person name="Mori M."/>
            <person name="Yoshida Y."/>
            <person name="Ohtoshi R."/>
            <person name="Malay A.D."/>
            <person name="Moran D.A.P."/>
            <person name="Tomita M."/>
            <person name="Numata K."/>
            <person name="Arakawa K."/>
        </authorList>
    </citation>
    <scope>NUCLEOTIDE SEQUENCE</scope>
</reference>
<evidence type="ECO:0008006" key="8">
    <source>
        <dbReference type="Google" id="ProtNLM"/>
    </source>
</evidence>
<evidence type="ECO:0000313" key="7">
    <source>
        <dbReference type="Proteomes" id="UP000886998"/>
    </source>
</evidence>